<keyword evidence="2 5" id="KW-0812">Transmembrane</keyword>
<comment type="subcellular location">
    <subcellularLocation>
        <location evidence="1">Membrane</location>
        <topology evidence="1">Multi-pass membrane protein</topology>
    </subcellularLocation>
</comment>
<organism evidence="8 9">
    <name type="scientific">Euroglyphus maynei</name>
    <name type="common">Mayne's house dust mite</name>
    <dbReference type="NCBI Taxonomy" id="6958"/>
    <lineage>
        <taxon>Eukaryota</taxon>
        <taxon>Metazoa</taxon>
        <taxon>Ecdysozoa</taxon>
        <taxon>Arthropoda</taxon>
        <taxon>Chelicerata</taxon>
        <taxon>Arachnida</taxon>
        <taxon>Acari</taxon>
        <taxon>Acariformes</taxon>
        <taxon>Sarcoptiformes</taxon>
        <taxon>Astigmata</taxon>
        <taxon>Psoroptidia</taxon>
        <taxon>Analgoidea</taxon>
        <taxon>Pyroglyphidae</taxon>
        <taxon>Pyroglyphinae</taxon>
        <taxon>Euroglyphus</taxon>
    </lineage>
</organism>
<dbReference type="InterPro" id="IPR011531">
    <property type="entry name" value="HCO3_transpt-like_TM_dom"/>
</dbReference>
<dbReference type="PRINTS" id="PR01231">
    <property type="entry name" value="HCO3TRNSPORT"/>
</dbReference>
<keyword evidence="9" id="KW-1185">Reference proteome</keyword>
<accession>A0A1Y3B0R9</accession>
<dbReference type="InterPro" id="IPR003020">
    <property type="entry name" value="HCO3_transpt_euk"/>
</dbReference>
<keyword evidence="4 5" id="KW-0472">Membrane</keyword>
<name>A0A1Y3B0R9_EURMA</name>
<comment type="caution">
    <text evidence="8">The sequence shown here is derived from an EMBL/GenBank/DDBJ whole genome shotgun (WGS) entry which is preliminary data.</text>
</comment>
<feature type="signal peptide" evidence="6">
    <location>
        <begin position="1"/>
        <end position="21"/>
    </location>
</feature>
<reference evidence="8 9" key="1">
    <citation type="submission" date="2017-03" db="EMBL/GenBank/DDBJ databases">
        <title>Genome Survey of Euroglyphus maynei.</title>
        <authorList>
            <person name="Arlian L.G."/>
            <person name="Morgan M.S."/>
            <person name="Rider S.D."/>
        </authorList>
    </citation>
    <scope>NUCLEOTIDE SEQUENCE [LARGE SCALE GENOMIC DNA]</scope>
    <source>
        <strain evidence="8">Arlian Lab</strain>
        <tissue evidence="8">Whole body</tissue>
    </source>
</reference>
<evidence type="ECO:0000256" key="2">
    <source>
        <dbReference type="ARBA" id="ARBA00022692"/>
    </source>
</evidence>
<evidence type="ECO:0000256" key="4">
    <source>
        <dbReference type="ARBA" id="ARBA00023136"/>
    </source>
</evidence>
<dbReference type="GO" id="GO:0016323">
    <property type="term" value="C:basolateral plasma membrane"/>
    <property type="evidence" value="ECO:0007669"/>
    <property type="project" value="TreeGrafter"/>
</dbReference>
<evidence type="ECO:0000256" key="3">
    <source>
        <dbReference type="ARBA" id="ARBA00022989"/>
    </source>
</evidence>
<dbReference type="GO" id="GO:0006820">
    <property type="term" value="P:monoatomic anion transport"/>
    <property type="evidence" value="ECO:0007669"/>
    <property type="project" value="InterPro"/>
</dbReference>
<evidence type="ECO:0000256" key="5">
    <source>
        <dbReference type="SAM" id="Phobius"/>
    </source>
</evidence>
<dbReference type="Proteomes" id="UP000194236">
    <property type="component" value="Unassembled WGS sequence"/>
</dbReference>
<evidence type="ECO:0000256" key="6">
    <source>
        <dbReference type="SAM" id="SignalP"/>
    </source>
</evidence>
<dbReference type="PANTHER" id="PTHR11453:SF127">
    <property type="entry name" value="SOLUTE CARRIER FAMILY 4 MEMBER 11"/>
    <property type="match status" value="1"/>
</dbReference>
<keyword evidence="6" id="KW-0732">Signal</keyword>
<feature type="domain" description="Bicarbonate transporter-like transmembrane" evidence="7">
    <location>
        <begin position="1"/>
        <end position="65"/>
    </location>
</feature>
<feature type="domain" description="Bicarbonate transporter-like transmembrane" evidence="7">
    <location>
        <begin position="68"/>
        <end position="207"/>
    </location>
</feature>
<dbReference type="PANTHER" id="PTHR11453">
    <property type="entry name" value="ANION EXCHANGE PROTEIN"/>
    <property type="match status" value="1"/>
</dbReference>
<sequence length="207" mass="23774">MVGIWNSLFLLLYSLFDLSQLMHYCTRSTEEIFATFIFFAFTIDSIKECMTSFRQHYHYNCSNRIIHQTIDDTYDCAPEKSILFLLLMFGTLALALMLYQFSTSPYLNQFLRITLADYSLPISAIIFAAIGSILFEHIEPDSFKVSEDYKWRIAGFQSLNIESLALSLVLGFALSMLFFIDQNVSSALVSAPANRLKKGDAYHWDLL</sequence>
<evidence type="ECO:0000259" key="7">
    <source>
        <dbReference type="Pfam" id="PF00955"/>
    </source>
</evidence>
<feature type="transmembrane region" description="Helical" evidence="5">
    <location>
        <begin position="82"/>
        <end position="100"/>
    </location>
</feature>
<gene>
    <name evidence="8" type="ORF">BLA29_009843</name>
</gene>
<evidence type="ECO:0000313" key="8">
    <source>
        <dbReference type="EMBL" id="OTF73654.1"/>
    </source>
</evidence>
<dbReference type="AlphaFoldDB" id="A0A1Y3B0R9"/>
<dbReference type="EMBL" id="MUJZ01050653">
    <property type="protein sequence ID" value="OTF73654.1"/>
    <property type="molecule type" value="Genomic_DNA"/>
</dbReference>
<keyword evidence="3 5" id="KW-1133">Transmembrane helix</keyword>
<dbReference type="OrthoDB" id="1735926at2759"/>
<feature type="transmembrane region" description="Helical" evidence="5">
    <location>
        <begin position="159"/>
        <end position="180"/>
    </location>
</feature>
<dbReference type="GO" id="GO:0005452">
    <property type="term" value="F:solute:inorganic anion antiporter activity"/>
    <property type="evidence" value="ECO:0007669"/>
    <property type="project" value="InterPro"/>
</dbReference>
<evidence type="ECO:0000256" key="1">
    <source>
        <dbReference type="ARBA" id="ARBA00004141"/>
    </source>
</evidence>
<feature type="non-terminal residue" evidence="8">
    <location>
        <position position="207"/>
    </location>
</feature>
<evidence type="ECO:0000313" key="9">
    <source>
        <dbReference type="Proteomes" id="UP000194236"/>
    </source>
</evidence>
<protein>
    <recommendedName>
        <fullName evidence="7">Bicarbonate transporter-like transmembrane domain-containing protein</fullName>
    </recommendedName>
</protein>
<proteinExistence type="predicted"/>
<dbReference type="Pfam" id="PF00955">
    <property type="entry name" value="HCO3_cotransp"/>
    <property type="match status" value="2"/>
</dbReference>
<feature type="chain" id="PRO_5013231871" description="Bicarbonate transporter-like transmembrane domain-containing protein" evidence="6">
    <location>
        <begin position="22"/>
        <end position="207"/>
    </location>
</feature>
<dbReference type="GO" id="GO:0050801">
    <property type="term" value="P:monoatomic ion homeostasis"/>
    <property type="evidence" value="ECO:0007669"/>
    <property type="project" value="TreeGrafter"/>
</dbReference>
<feature type="transmembrane region" description="Helical" evidence="5">
    <location>
        <begin position="120"/>
        <end position="138"/>
    </location>
</feature>